<evidence type="ECO:0000313" key="1">
    <source>
        <dbReference type="EMBL" id="XDU65551.1"/>
    </source>
</evidence>
<organism evidence="1">
    <name type="scientific">Leptotrichia mesophila</name>
    <dbReference type="NCBI Taxonomy" id="3239303"/>
    <lineage>
        <taxon>Bacteria</taxon>
        <taxon>Fusobacteriati</taxon>
        <taxon>Fusobacteriota</taxon>
        <taxon>Fusobacteriia</taxon>
        <taxon>Fusobacteriales</taxon>
        <taxon>Leptotrichiaceae</taxon>
        <taxon>Leptotrichia</taxon>
    </lineage>
</organism>
<proteinExistence type="predicted"/>
<dbReference type="PROSITE" id="PS51257">
    <property type="entry name" value="PROKAR_LIPOPROTEIN"/>
    <property type="match status" value="1"/>
</dbReference>
<reference evidence="1" key="1">
    <citation type="submission" date="2024-07" db="EMBL/GenBank/DDBJ databases">
        <authorList>
            <person name="Li X.-J."/>
            <person name="Wang X."/>
        </authorList>
    </citation>
    <scope>NUCLEOTIDE SEQUENCE</scope>
    <source>
        <strain evidence="1">HSP-342</strain>
    </source>
</reference>
<dbReference type="KEGG" id="lmes:AB8B23_05190"/>
<dbReference type="EMBL" id="CP165646">
    <property type="protein sequence ID" value="XDU65551.1"/>
    <property type="molecule type" value="Genomic_DNA"/>
</dbReference>
<accession>A0AB39VDV9</accession>
<gene>
    <name evidence="1" type="ORF">AB8B23_05190</name>
</gene>
<dbReference type="RefSeq" id="WP_369713742.1">
    <property type="nucleotide sequence ID" value="NZ_CP165646.1"/>
</dbReference>
<sequence>MKKIILFICILIGVSSCSYINYVKQYTAKTKNEGRQDKIGRELLEKNTQKIVWNEMELIVPENTTIDTNGRLNYNNQELEIEFKKTNNREELCRNKSYKIQWFKKYNEDYVTLGGYRYDNLKYHSDSNLKLAERIAIKNKFSECR</sequence>
<name>A0AB39VDV9_9FUSO</name>
<dbReference type="AlphaFoldDB" id="A0AB39VDV9"/>
<protein>
    <submittedName>
        <fullName evidence="1">Membrane lipoprotein lipid attachment site-containing protein</fullName>
    </submittedName>
</protein>
<keyword evidence="1" id="KW-0449">Lipoprotein</keyword>